<evidence type="ECO:0000256" key="1">
    <source>
        <dbReference type="SAM" id="MobiDB-lite"/>
    </source>
</evidence>
<feature type="compositionally biased region" description="Acidic residues" evidence="1">
    <location>
        <begin position="124"/>
        <end position="133"/>
    </location>
</feature>
<protein>
    <submittedName>
        <fullName evidence="2">Uncharacterized protein</fullName>
    </submittedName>
</protein>
<dbReference type="AlphaFoldDB" id="A0A382F2S2"/>
<proteinExistence type="predicted"/>
<feature type="non-terminal residue" evidence="2">
    <location>
        <position position="364"/>
    </location>
</feature>
<accession>A0A382F2S2</accession>
<organism evidence="2">
    <name type="scientific">marine metagenome</name>
    <dbReference type="NCBI Taxonomy" id="408172"/>
    <lineage>
        <taxon>unclassified sequences</taxon>
        <taxon>metagenomes</taxon>
        <taxon>ecological metagenomes</taxon>
    </lineage>
</organism>
<sequence>MTEGGELPPRSPSAPLVEAATNLFQFFCESIQLRIKDITSTDQYERDGNVIWLAELPPHPAVQSALEVDEVAFEDKVMIVEKVAKADPPIPPQNVRPWLGEFDHRNAGSNPVLLDERPEPVAEDRDEEDEEGGPDGRMIKRSDFPDVEPAYTQWRPQWMAWAAEERRNRPVRDLYEDLYRIENKTSHLPEEWDLVVATGLLSVRRPAPGDNPDIVVKRHVFTSQAVVEMDEQTGSLSVSLNRSLDPFRLELDMLPTPQWPNLSRQQELQDHHHQKLEHPLDVAEVDALLELVAHAIRTPDATSLAQQLSPPDPERVSDVITLRSAPALVLRARPRAPKLEFFNRIAAQLEQLERDGGELPVGLL</sequence>
<feature type="compositionally biased region" description="Basic and acidic residues" evidence="1">
    <location>
        <begin position="114"/>
        <end position="123"/>
    </location>
</feature>
<reference evidence="2" key="1">
    <citation type="submission" date="2018-05" db="EMBL/GenBank/DDBJ databases">
        <authorList>
            <person name="Lanie J.A."/>
            <person name="Ng W.-L."/>
            <person name="Kazmierczak K.M."/>
            <person name="Andrzejewski T.M."/>
            <person name="Davidsen T.M."/>
            <person name="Wayne K.J."/>
            <person name="Tettelin H."/>
            <person name="Glass J.I."/>
            <person name="Rusch D."/>
            <person name="Podicherti R."/>
            <person name="Tsui H.-C.T."/>
            <person name="Winkler M.E."/>
        </authorList>
    </citation>
    <scope>NUCLEOTIDE SEQUENCE</scope>
</reference>
<gene>
    <name evidence="2" type="ORF">METZ01_LOCUS209518</name>
</gene>
<feature type="region of interest" description="Disordered" evidence="1">
    <location>
        <begin position="107"/>
        <end position="143"/>
    </location>
</feature>
<evidence type="ECO:0000313" key="2">
    <source>
        <dbReference type="EMBL" id="SVB56664.1"/>
    </source>
</evidence>
<dbReference type="EMBL" id="UINC01047411">
    <property type="protein sequence ID" value="SVB56664.1"/>
    <property type="molecule type" value="Genomic_DNA"/>
</dbReference>
<name>A0A382F2S2_9ZZZZ</name>